<accession>A0A845EWZ3</accession>
<evidence type="ECO:0000313" key="5">
    <source>
        <dbReference type="EMBL" id="MYL63058.1"/>
    </source>
</evidence>
<feature type="active site" description="Nucleophile" evidence="4">
    <location>
        <position position="9"/>
    </location>
</feature>
<evidence type="ECO:0000256" key="2">
    <source>
        <dbReference type="ARBA" id="ARBA00022801"/>
    </source>
</evidence>
<dbReference type="Proteomes" id="UP000447833">
    <property type="component" value="Unassembled WGS sequence"/>
</dbReference>
<name>A0A845EWZ3_9BACL</name>
<dbReference type="PANTHER" id="PTHR35134:SF2">
    <property type="entry name" value="NUCLEOTIDASE YQFW-RELATED"/>
    <property type="match status" value="1"/>
</dbReference>
<dbReference type="AlphaFoldDB" id="A0A845EWZ3"/>
<feature type="active site" description="Proton donor" evidence="4">
    <location>
        <position position="11"/>
    </location>
</feature>
<evidence type="ECO:0000313" key="6">
    <source>
        <dbReference type="Proteomes" id="UP000447833"/>
    </source>
</evidence>
<organism evidence="5 6">
    <name type="scientific">Guptibacillus hwajinpoensis</name>
    <dbReference type="NCBI Taxonomy" id="208199"/>
    <lineage>
        <taxon>Bacteria</taxon>
        <taxon>Bacillati</taxon>
        <taxon>Bacillota</taxon>
        <taxon>Bacilli</taxon>
        <taxon>Bacillales</taxon>
        <taxon>Guptibacillaceae</taxon>
        <taxon>Guptibacillus</taxon>
    </lineage>
</organism>
<dbReference type="InterPro" id="IPR052419">
    <property type="entry name" value="5_3-deoxyribonucleotidase-like"/>
</dbReference>
<dbReference type="Pfam" id="PF06941">
    <property type="entry name" value="NT5C"/>
    <property type="match status" value="1"/>
</dbReference>
<dbReference type="PANTHER" id="PTHR35134">
    <property type="entry name" value="NUCLEOTIDASE YQFW-RELATED"/>
    <property type="match status" value="1"/>
</dbReference>
<evidence type="ECO:0000256" key="4">
    <source>
        <dbReference type="PIRSR" id="PIRSR610708-1"/>
    </source>
</evidence>
<dbReference type="InterPro" id="IPR036412">
    <property type="entry name" value="HAD-like_sf"/>
</dbReference>
<comment type="similarity">
    <text evidence="1 3">Belongs to the 5'(3')-deoxyribonucleotidase family.</text>
</comment>
<proteinExistence type="inferred from homology"/>
<dbReference type="PIRSF" id="PIRSF021362">
    <property type="entry name" value="UCP021362_HAD"/>
    <property type="match status" value="1"/>
</dbReference>
<dbReference type="GO" id="GO:0009264">
    <property type="term" value="P:deoxyribonucleotide catabolic process"/>
    <property type="evidence" value="ECO:0007669"/>
    <property type="project" value="InterPro"/>
</dbReference>
<dbReference type="SUPFAM" id="SSF56784">
    <property type="entry name" value="HAD-like"/>
    <property type="match status" value="1"/>
</dbReference>
<reference evidence="5 6" key="1">
    <citation type="submission" date="2019-11" db="EMBL/GenBank/DDBJ databases">
        <title>Genome sequences of 17 halophilic strains isolated from different environments.</title>
        <authorList>
            <person name="Furrow R.E."/>
        </authorList>
    </citation>
    <scope>NUCLEOTIDE SEQUENCE [LARGE SCALE GENOMIC DNA]</scope>
    <source>
        <strain evidence="5 6">22506_14_FS</strain>
    </source>
</reference>
<protein>
    <recommendedName>
        <fullName evidence="3">Nucleotidase</fullName>
        <ecNumber evidence="3">3.1.3.-</ecNumber>
    </recommendedName>
</protein>
<keyword evidence="2 3" id="KW-0378">Hydrolase</keyword>
<dbReference type="InterPro" id="IPR010708">
    <property type="entry name" value="5'(3')-deoxyribonucleotidase"/>
</dbReference>
<dbReference type="RefSeq" id="WP_160918754.1">
    <property type="nucleotide sequence ID" value="NZ_WMEY01000002.1"/>
</dbReference>
<sequence length="192" mass="21993">MTIKRLGLDIDGTVTSPKTFLPYLNSSFNKKLSLDDLTEYNLANILGIHKDEFFKWLKANEKNIYTNAVIADDAHPILKSWEGKYDLFYISARGNHLLDTTKNWFAANSVPFHHIELIGKHDKIDAIKKHGVDVFFEDKHDNACAIAEECQIPVILFNTPYNQGTVPSNVSRLESWHEARQWIQLHNKSGRA</sequence>
<gene>
    <name evidence="5" type="ORF">GLW07_06755</name>
</gene>
<evidence type="ECO:0000256" key="3">
    <source>
        <dbReference type="PIRNR" id="PIRNR021362"/>
    </source>
</evidence>
<dbReference type="InterPro" id="IPR009206">
    <property type="entry name" value="Nucleotidase_putative"/>
</dbReference>
<dbReference type="InterPro" id="IPR023214">
    <property type="entry name" value="HAD_sf"/>
</dbReference>
<comment type="caution">
    <text evidence="5">The sequence shown here is derived from an EMBL/GenBank/DDBJ whole genome shotgun (WGS) entry which is preliminary data.</text>
</comment>
<dbReference type="EMBL" id="WMEY01000002">
    <property type="protein sequence ID" value="MYL63058.1"/>
    <property type="molecule type" value="Genomic_DNA"/>
</dbReference>
<dbReference type="Gene3D" id="3.40.50.1000">
    <property type="entry name" value="HAD superfamily/HAD-like"/>
    <property type="match status" value="1"/>
</dbReference>
<evidence type="ECO:0000256" key="1">
    <source>
        <dbReference type="ARBA" id="ARBA00009589"/>
    </source>
</evidence>
<dbReference type="EC" id="3.1.3.-" evidence="3"/>
<dbReference type="GO" id="GO:0008253">
    <property type="term" value="F:5'-nucleotidase activity"/>
    <property type="evidence" value="ECO:0007669"/>
    <property type="project" value="InterPro"/>
</dbReference>